<dbReference type="CDD" id="cd04489">
    <property type="entry name" value="ExoVII_LU_OBF"/>
    <property type="match status" value="1"/>
</dbReference>
<accession>A0A0D4CJI0</accession>
<evidence type="ECO:0000313" key="10">
    <source>
        <dbReference type="EMBL" id="AJT50219.1"/>
    </source>
</evidence>
<dbReference type="STRING" id="1130798.LBLM1_03500"/>
<dbReference type="Proteomes" id="UP000003645">
    <property type="component" value="Chromosome"/>
</dbReference>
<dbReference type="InterPro" id="IPR020579">
    <property type="entry name" value="Exonuc_VII_lsu_C"/>
</dbReference>
<dbReference type="InterPro" id="IPR025824">
    <property type="entry name" value="OB-fold_nuc-bd_dom"/>
</dbReference>
<dbReference type="GO" id="GO:0006308">
    <property type="term" value="P:DNA catabolic process"/>
    <property type="evidence" value="ECO:0007669"/>
    <property type="project" value="UniProtKB-UniRule"/>
</dbReference>
<evidence type="ECO:0000256" key="5">
    <source>
        <dbReference type="HAMAP-Rule" id="MF_00378"/>
    </source>
</evidence>
<evidence type="ECO:0000256" key="6">
    <source>
        <dbReference type="RuleBase" id="RU004355"/>
    </source>
</evidence>
<dbReference type="GO" id="GO:0009318">
    <property type="term" value="C:exodeoxyribonuclease VII complex"/>
    <property type="evidence" value="ECO:0007669"/>
    <property type="project" value="UniProtKB-UniRule"/>
</dbReference>
<dbReference type="Pfam" id="PF13742">
    <property type="entry name" value="tRNA_anti_2"/>
    <property type="match status" value="1"/>
</dbReference>
<evidence type="ECO:0000256" key="3">
    <source>
        <dbReference type="ARBA" id="ARBA00022801"/>
    </source>
</evidence>
<evidence type="ECO:0000256" key="1">
    <source>
        <dbReference type="ARBA" id="ARBA00022490"/>
    </source>
</evidence>
<keyword evidence="3 5" id="KW-0378">Hydrolase</keyword>
<feature type="domain" description="Exonuclease VII large subunit C-terminal" evidence="8">
    <location>
        <begin position="135"/>
        <end position="447"/>
    </location>
</feature>
<protein>
    <recommendedName>
        <fullName evidence="5">Exodeoxyribonuclease 7 large subunit</fullName>
        <ecNumber evidence="5">3.1.11.6</ecNumber>
    </recommendedName>
    <alternativeName>
        <fullName evidence="5">Exodeoxyribonuclease VII large subunit</fullName>
        <shortName evidence="5">Exonuclease VII large subunit</shortName>
    </alternativeName>
</protein>
<comment type="function">
    <text evidence="5">Bidirectionally degrades single-stranded DNA into large acid-insoluble oligonucleotides, which are then degraded further into small acid-soluble oligonucleotides.</text>
</comment>
<proteinExistence type="inferred from homology"/>
<dbReference type="Pfam" id="PF02601">
    <property type="entry name" value="Exonuc_VII_L"/>
    <property type="match status" value="1"/>
</dbReference>
<evidence type="ECO:0000259" key="9">
    <source>
        <dbReference type="Pfam" id="PF13742"/>
    </source>
</evidence>
<evidence type="ECO:0000256" key="7">
    <source>
        <dbReference type="SAM" id="Coils"/>
    </source>
</evidence>
<evidence type="ECO:0000256" key="4">
    <source>
        <dbReference type="ARBA" id="ARBA00022839"/>
    </source>
</evidence>
<dbReference type="EMBL" id="CP011013">
    <property type="protein sequence ID" value="AJT50219.1"/>
    <property type="molecule type" value="Genomic_DNA"/>
</dbReference>
<dbReference type="KEGG" id="lmu:LBLM1_03500"/>
<dbReference type="EC" id="3.1.11.6" evidence="5"/>
<comment type="catalytic activity">
    <reaction evidence="5 6">
        <text>Exonucleolytic cleavage in either 5'- to 3'- or 3'- to 5'-direction to yield nucleoside 5'-phosphates.</text>
        <dbReference type="EC" id="3.1.11.6"/>
    </reaction>
</comment>
<comment type="subunit">
    <text evidence="5">Heterooligomer composed of large and small subunits.</text>
</comment>
<keyword evidence="4 5" id="KW-0269">Exonuclease</keyword>
<dbReference type="HOGENOM" id="CLU_023625_3_1_9"/>
<dbReference type="OrthoDB" id="9802795at2"/>
<evidence type="ECO:0000256" key="2">
    <source>
        <dbReference type="ARBA" id="ARBA00022722"/>
    </source>
</evidence>
<feature type="domain" description="OB-fold nucleic acid binding" evidence="9">
    <location>
        <begin position="7"/>
        <end position="107"/>
    </location>
</feature>
<sequence length="455" mass="51404">MDKKDCLTVNQLTRYIKRKFDFDPYLQKNLWIVGKLTNFKQRARHQYFSLKDDDAPEDQQAVIDAVMFGSDWEKVDFTPENGMEVILGGKVTVYERNGRYQFYVNRMLPVGVSAAQLAFQETYKKLKASGVFSHAQNPRPLNRFPKRIAIVTSNDGAVKHDMITRIRNNNPLAQVVFYPAQVQGERAAENLARQIQRAGINGTFDTLIVARGGGSEEDLMPFNSEIVARAVAASPIPVISGVGHETDTTICDLAADYRAQVPGLAAEMATQLHLLDILTELQRARTQMANTIQNQLQQAQQQLQVLTSSYVFSQPARLYEGEQQHVDQLTEKLQQSMQWRLSQTSHDWQRLLDSLLLNAPANRLQQNRQQLTQLQQAMVHAMDKQLLSAGDRFKNLLSQLDSLSPLKVMARGYSYVTKEDNKVVASTSQLQPDEQVALHFSDGTAEAVIKKINKR</sequence>
<dbReference type="InterPro" id="IPR003753">
    <property type="entry name" value="Exonuc_VII_L"/>
</dbReference>
<reference evidence="10 11" key="1">
    <citation type="journal article" date="2012" name="J. Bacteriol.">
        <title>Genome sequence of Lactobacillus mucosae LM1, isolated from piglet feces.</title>
        <authorList>
            <person name="Lee J.H."/>
            <person name="Valeriano V.D."/>
            <person name="Shin Y.R."/>
            <person name="Chae J.P."/>
            <person name="Kim G.B."/>
            <person name="Ham J.S."/>
            <person name="Chun J."/>
            <person name="Kang D.K."/>
        </authorList>
    </citation>
    <scope>NUCLEOTIDE SEQUENCE [LARGE SCALE GENOMIC DNA]</scope>
    <source>
        <strain evidence="10 11">LM1</strain>
    </source>
</reference>
<dbReference type="NCBIfam" id="TIGR00237">
    <property type="entry name" value="xseA"/>
    <property type="match status" value="1"/>
</dbReference>
<keyword evidence="7" id="KW-0175">Coiled coil</keyword>
<evidence type="ECO:0000259" key="8">
    <source>
        <dbReference type="Pfam" id="PF02601"/>
    </source>
</evidence>
<dbReference type="AlphaFoldDB" id="A0A0D4CJI0"/>
<dbReference type="GO" id="GO:0003676">
    <property type="term" value="F:nucleic acid binding"/>
    <property type="evidence" value="ECO:0007669"/>
    <property type="project" value="InterPro"/>
</dbReference>
<dbReference type="PANTHER" id="PTHR30008:SF0">
    <property type="entry name" value="EXODEOXYRIBONUCLEASE 7 LARGE SUBUNIT"/>
    <property type="match status" value="1"/>
</dbReference>
<dbReference type="RefSeq" id="WP_006499580.1">
    <property type="nucleotide sequence ID" value="NZ_CP011013.1"/>
</dbReference>
<name>A0A0D4CJI0_LIMMU</name>
<comment type="subcellular location">
    <subcellularLocation>
        <location evidence="5 6">Cytoplasm</location>
    </subcellularLocation>
</comment>
<evidence type="ECO:0000313" key="11">
    <source>
        <dbReference type="Proteomes" id="UP000003645"/>
    </source>
</evidence>
<dbReference type="GO" id="GO:0005737">
    <property type="term" value="C:cytoplasm"/>
    <property type="evidence" value="ECO:0007669"/>
    <property type="project" value="UniProtKB-SubCell"/>
</dbReference>
<dbReference type="PANTHER" id="PTHR30008">
    <property type="entry name" value="EXODEOXYRIBONUCLEASE 7 LARGE SUBUNIT"/>
    <property type="match status" value="1"/>
</dbReference>
<organism evidence="10 11">
    <name type="scientific">Limosilactobacillus mucosae LM1</name>
    <dbReference type="NCBI Taxonomy" id="1130798"/>
    <lineage>
        <taxon>Bacteria</taxon>
        <taxon>Bacillati</taxon>
        <taxon>Bacillota</taxon>
        <taxon>Bacilli</taxon>
        <taxon>Lactobacillales</taxon>
        <taxon>Lactobacillaceae</taxon>
        <taxon>Limosilactobacillus</taxon>
    </lineage>
</organism>
<dbReference type="GO" id="GO:0008855">
    <property type="term" value="F:exodeoxyribonuclease VII activity"/>
    <property type="evidence" value="ECO:0007669"/>
    <property type="project" value="UniProtKB-UniRule"/>
</dbReference>
<gene>
    <name evidence="5" type="primary">xseA</name>
    <name evidence="10" type="ORF">LBLM1_03500</name>
</gene>
<dbReference type="HAMAP" id="MF_00378">
    <property type="entry name" value="Exonuc_7_L"/>
    <property type="match status" value="1"/>
</dbReference>
<keyword evidence="1 5" id="KW-0963">Cytoplasm</keyword>
<feature type="coiled-coil region" evidence="7">
    <location>
        <begin position="278"/>
        <end position="309"/>
    </location>
</feature>
<comment type="similarity">
    <text evidence="5 6">Belongs to the XseA family.</text>
</comment>
<keyword evidence="2 5" id="KW-0540">Nuclease</keyword>
<keyword evidence="11" id="KW-1185">Reference proteome</keyword>